<dbReference type="InterPro" id="IPR050109">
    <property type="entry name" value="HTH-type_TetR-like_transc_reg"/>
</dbReference>
<feature type="DNA-binding region" description="H-T-H motif" evidence="4">
    <location>
        <begin position="36"/>
        <end position="55"/>
    </location>
</feature>
<dbReference type="RefSeq" id="WP_003942861.1">
    <property type="nucleotide sequence ID" value="NZ_CP085042.1"/>
</dbReference>
<evidence type="ECO:0000256" key="4">
    <source>
        <dbReference type="PROSITE-ProRule" id="PRU00335"/>
    </source>
</evidence>
<dbReference type="SUPFAM" id="SSF48498">
    <property type="entry name" value="Tetracyclin repressor-like, C-terminal domain"/>
    <property type="match status" value="1"/>
</dbReference>
<feature type="domain" description="HTH tetR-type" evidence="5">
    <location>
        <begin position="13"/>
        <end position="73"/>
    </location>
</feature>
<dbReference type="Gene3D" id="1.10.10.60">
    <property type="entry name" value="Homeodomain-like"/>
    <property type="match status" value="1"/>
</dbReference>
<dbReference type="Proteomes" id="UP001217325">
    <property type="component" value="Unassembled WGS sequence"/>
</dbReference>
<dbReference type="GO" id="GO:0003700">
    <property type="term" value="F:DNA-binding transcription factor activity"/>
    <property type="evidence" value="ECO:0007669"/>
    <property type="project" value="TreeGrafter"/>
</dbReference>
<evidence type="ECO:0000256" key="1">
    <source>
        <dbReference type="ARBA" id="ARBA00023015"/>
    </source>
</evidence>
<dbReference type="GO" id="GO:0000976">
    <property type="term" value="F:transcription cis-regulatory region binding"/>
    <property type="evidence" value="ECO:0007669"/>
    <property type="project" value="TreeGrafter"/>
</dbReference>
<comment type="caution">
    <text evidence="6">The sequence shown here is derived from an EMBL/GenBank/DDBJ whole genome shotgun (WGS) entry which is preliminary data.</text>
</comment>
<keyword evidence="3" id="KW-0804">Transcription</keyword>
<evidence type="ECO:0000256" key="2">
    <source>
        <dbReference type="ARBA" id="ARBA00023125"/>
    </source>
</evidence>
<evidence type="ECO:0000313" key="6">
    <source>
        <dbReference type="EMBL" id="MDE8646338.1"/>
    </source>
</evidence>
<dbReference type="InterPro" id="IPR001647">
    <property type="entry name" value="HTH_TetR"/>
</dbReference>
<dbReference type="InterPro" id="IPR011075">
    <property type="entry name" value="TetR_C"/>
</dbReference>
<proteinExistence type="predicted"/>
<accession>A0AAW6LGS9</accession>
<dbReference type="PROSITE" id="PS50977">
    <property type="entry name" value="HTH_TETR_2"/>
    <property type="match status" value="1"/>
</dbReference>
<evidence type="ECO:0000259" key="5">
    <source>
        <dbReference type="PROSITE" id="PS50977"/>
    </source>
</evidence>
<name>A0AAW6LGS9_RHOSG</name>
<dbReference type="Gene3D" id="1.10.357.10">
    <property type="entry name" value="Tetracycline Repressor, domain 2"/>
    <property type="match status" value="1"/>
</dbReference>
<organism evidence="6 7">
    <name type="scientific">Rhodococcus qingshengii</name>
    <dbReference type="NCBI Taxonomy" id="334542"/>
    <lineage>
        <taxon>Bacteria</taxon>
        <taxon>Bacillati</taxon>
        <taxon>Actinomycetota</taxon>
        <taxon>Actinomycetes</taxon>
        <taxon>Mycobacteriales</taxon>
        <taxon>Nocardiaceae</taxon>
        <taxon>Rhodococcus</taxon>
        <taxon>Rhodococcus erythropolis group</taxon>
    </lineage>
</organism>
<sequence length="200" mass="21084">MTSTPQRPGGRSARVREAVLAATAAELSERGFAAMTIEDIAARSGVHKTTIYRRWSTLSQLVADAAIEVSATTVPIPDTGSIESDLREMARSIVALVTSESGGALVAALFSDAVRTPEVARLKREFYSARYELADIVVRRAVERGEISEKVSAADLLAAVAAPIYYRLLVADLPVDQSVADRAAAGALAAARAGALDQAE</sequence>
<keyword evidence="2 4" id="KW-0238">DNA-binding</keyword>
<evidence type="ECO:0000313" key="7">
    <source>
        <dbReference type="Proteomes" id="UP001217325"/>
    </source>
</evidence>
<reference evidence="6" key="1">
    <citation type="submission" date="2023-02" db="EMBL/GenBank/DDBJ databases">
        <title>A novel hydrolase synthesized by Rhodococcus erythropolis HQ is responsible for the detoxification of Zearalenone.</title>
        <authorList>
            <person name="Hu J."/>
            <person name="Xu J."/>
        </authorList>
    </citation>
    <scope>NUCLEOTIDE SEQUENCE</scope>
    <source>
        <strain evidence="6">HQ</strain>
    </source>
</reference>
<evidence type="ECO:0000256" key="3">
    <source>
        <dbReference type="ARBA" id="ARBA00023163"/>
    </source>
</evidence>
<dbReference type="EMBL" id="JARDXE010000009">
    <property type="protein sequence ID" value="MDE8646338.1"/>
    <property type="molecule type" value="Genomic_DNA"/>
</dbReference>
<gene>
    <name evidence="6" type="ORF">PXH69_15355</name>
</gene>
<dbReference type="SUPFAM" id="SSF46689">
    <property type="entry name" value="Homeodomain-like"/>
    <property type="match status" value="1"/>
</dbReference>
<keyword evidence="1" id="KW-0805">Transcription regulation</keyword>
<dbReference type="InterPro" id="IPR036271">
    <property type="entry name" value="Tet_transcr_reg_TetR-rel_C_sf"/>
</dbReference>
<protein>
    <submittedName>
        <fullName evidence="6">TetR/AcrR family transcriptional regulator</fullName>
    </submittedName>
</protein>
<dbReference type="PANTHER" id="PTHR30055">
    <property type="entry name" value="HTH-TYPE TRANSCRIPTIONAL REGULATOR RUTR"/>
    <property type="match status" value="1"/>
</dbReference>
<dbReference type="InterPro" id="IPR009057">
    <property type="entry name" value="Homeodomain-like_sf"/>
</dbReference>
<dbReference type="PANTHER" id="PTHR30055:SF148">
    <property type="entry name" value="TETR-FAMILY TRANSCRIPTIONAL REGULATOR"/>
    <property type="match status" value="1"/>
</dbReference>
<dbReference type="AlphaFoldDB" id="A0AAW6LGS9"/>
<dbReference type="Pfam" id="PF00440">
    <property type="entry name" value="TetR_N"/>
    <property type="match status" value="1"/>
</dbReference>
<dbReference type="Pfam" id="PF16859">
    <property type="entry name" value="TetR_C_11"/>
    <property type="match status" value="1"/>
</dbReference>